<dbReference type="InterPro" id="IPR028885">
    <property type="entry name" value="MOCS3/Uba4"/>
</dbReference>
<sequence length="450" mass="48680">MSGDEMDVAALQAEIEQLRTENAALKASAASGAASLLSIPFTVGRDDSGATTELTNAEIARFSRQLLMPEIGVQGQLKLRNISVLVVGCGGLGAPAIMYLAAAGIGRLGVVDYDVVEASNLQRQIIHDEPKVGMRKSESAKATVNRLSSFCDCTAYDMLLDSSNAMDLIKPWDIVVDATDNVATRYLLNDACVLLNKPLVSGSALRMDGQLTVYNYDGGPCYRCIFPKPPPAETESQYTSITFDFRICSTVPGIIGCLQALEVVKIAADIGAKFSQKLLIFDATFGSFRTIKLRGRSPACAVCGDEPTITELIDYVQFCGSGPSDKTPTQRILEEVDRITVEELGEFRKAAHSHLLLDVREKVQYDICSLPHSLNIPLAELEGRLPDVRAAARHGPNTSGTLPIYVICRRGNDSQLAVQMLQKTGFGQAKDVIGGLETWARDMDSSFPTY</sequence>
<dbReference type="Proteomes" id="UP000318582">
    <property type="component" value="Unassembled WGS sequence"/>
</dbReference>
<dbReference type="AlphaFoldDB" id="A0A507E610"/>
<dbReference type="PANTHER" id="PTHR10953">
    <property type="entry name" value="UBIQUITIN-ACTIVATING ENZYME E1"/>
    <property type="match status" value="1"/>
</dbReference>
<dbReference type="InterPro" id="IPR000594">
    <property type="entry name" value="ThiF_NAD_FAD-bd"/>
</dbReference>
<dbReference type="Pfam" id="PF00899">
    <property type="entry name" value="ThiF"/>
    <property type="match status" value="1"/>
</dbReference>
<keyword evidence="10 12" id="KW-0511">Multifunctional enzyme</keyword>
<keyword evidence="9 12" id="KW-0067">ATP-binding</keyword>
<dbReference type="NCBIfam" id="NF004281">
    <property type="entry name" value="PRK05690.1"/>
    <property type="match status" value="1"/>
</dbReference>
<feature type="coiled-coil region" evidence="13">
    <location>
        <begin position="1"/>
        <end position="28"/>
    </location>
</feature>
<evidence type="ECO:0000313" key="15">
    <source>
        <dbReference type="EMBL" id="TPX59171.1"/>
    </source>
</evidence>
<dbReference type="GO" id="GO:0046872">
    <property type="term" value="F:metal ion binding"/>
    <property type="evidence" value="ECO:0007669"/>
    <property type="project" value="UniProtKB-KW"/>
</dbReference>
<comment type="similarity">
    <text evidence="12">In the N-terminal section; belongs to the HesA/MoeB/ThiF family. UBA4 subfamily.</text>
</comment>
<evidence type="ECO:0000256" key="3">
    <source>
        <dbReference type="ARBA" id="ARBA00022679"/>
    </source>
</evidence>
<keyword evidence="5 12" id="KW-0479">Metal-binding</keyword>
<feature type="binding site" evidence="12">
    <location>
        <position position="303"/>
    </location>
    <ligand>
        <name>Zn(2+)</name>
        <dbReference type="ChEBI" id="CHEBI:29105"/>
    </ligand>
</feature>
<feature type="binding site" evidence="12">
    <location>
        <position position="300"/>
    </location>
    <ligand>
        <name>Zn(2+)</name>
        <dbReference type="ChEBI" id="CHEBI:29105"/>
    </ligand>
</feature>
<keyword evidence="4 12" id="KW-0819">tRNA processing</keyword>
<dbReference type="Gene3D" id="3.40.50.720">
    <property type="entry name" value="NAD(P)-binding Rossmann-like Domain"/>
    <property type="match status" value="1"/>
</dbReference>
<evidence type="ECO:0000256" key="8">
    <source>
        <dbReference type="ARBA" id="ARBA00022833"/>
    </source>
</evidence>
<dbReference type="SUPFAM" id="SSF69572">
    <property type="entry name" value="Activating enzymes of the ubiquitin-like proteins"/>
    <property type="match status" value="1"/>
</dbReference>
<keyword evidence="13" id="KW-0175">Coiled coil</keyword>
<feature type="binding site" evidence="12">
    <location>
        <position position="221"/>
    </location>
    <ligand>
        <name>Zn(2+)</name>
        <dbReference type="ChEBI" id="CHEBI:29105"/>
    </ligand>
</feature>
<organism evidence="15 16">
    <name type="scientific">Powellomyces hirtus</name>
    <dbReference type="NCBI Taxonomy" id="109895"/>
    <lineage>
        <taxon>Eukaryota</taxon>
        <taxon>Fungi</taxon>
        <taxon>Fungi incertae sedis</taxon>
        <taxon>Chytridiomycota</taxon>
        <taxon>Chytridiomycota incertae sedis</taxon>
        <taxon>Chytridiomycetes</taxon>
        <taxon>Spizellomycetales</taxon>
        <taxon>Powellomycetaceae</taxon>
        <taxon>Powellomyces</taxon>
    </lineage>
</organism>
<dbReference type="STRING" id="109895.A0A507E610"/>
<accession>A0A507E610</accession>
<dbReference type="GO" id="GO:0005524">
    <property type="term" value="F:ATP binding"/>
    <property type="evidence" value="ECO:0007669"/>
    <property type="project" value="UniProtKB-KW"/>
</dbReference>
<dbReference type="CDD" id="cd00757">
    <property type="entry name" value="ThiF_MoeB_HesA_family"/>
    <property type="match status" value="1"/>
</dbReference>
<evidence type="ECO:0000256" key="1">
    <source>
        <dbReference type="ARBA" id="ARBA00004514"/>
    </source>
</evidence>
<evidence type="ECO:0000256" key="12">
    <source>
        <dbReference type="HAMAP-Rule" id="MF_03049"/>
    </source>
</evidence>
<evidence type="ECO:0000259" key="14">
    <source>
        <dbReference type="PROSITE" id="PS50206"/>
    </source>
</evidence>
<dbReference type="Gene3D" id="3.40.250.10">
    <property type="entry name" value="Rhodanese-like domain"/>
    <property type="match status" value="1"/>
</dbReference>
<evidence type="ECO:0000256" key="2">
    <source>
        <dbReference type="ARBA" id="ARBA00022490"/>
    </source>
</evidence>
<dbReference type="SMART" id="SM00450">
    <property type="entry name" value="RHOD"/>
    <property type="match status" value="1"/>
</dbReference>
<evidence type="ECO:0000313" key="16">
    <source>
        <dbReference type="Proteomes" id="UP000318582"/>
    </source>
</evidence>
<dbReference type="InterPro" id="IPR001763">
    <property type="entry name" value="Rhodanese-like_dom"/>
</dbReference>
<dbReference type="GO" id="GO:0005829">
    <property type="term" value="C:cytosol"/>
    <property type="evidence" value="ECO:0007669"/>
    <property type="project" value="UniProtKB-SubCell"/>
</dbReference>
<dbReference type="InterPro" id="IPR035985">
    <property type="entry name" value="Ubiquitin-activating_enz"/>
</dbReference>
<reference evidence="15 16" key="1">
    <citation type="journal article" date="2019" name="Sci. Rep.">
        <title>Comparative genomics of chytrid fungi reveal insights into the obligate biotrophic and pathogenic lifestyle of Synchytrium endobioticum.</title>
        <authorList>
            <person name="van de Vossenberg B.T.L.H."/>
            <person name="Warris S."/>
            <person name="Nguyen H.D.T."/>
            <person name="van Gent-Pelzer M.P.E."/>
            <person name="Joly D.L."/>
            <person name="van de Geest H.C."/>
            <person name="Bonants P.J.M."/>
            <person name="Smith D.S."/>
            <person name="Levesque C.A."/>
            <person name="van der Lee T.A.J."/>
        </authorList>
    </citation>
    <scope>NUCLEOTIDE SEQUENCE [LARGE SCALE GENOMIC DNA]</scope>
    <source>
        <strain evidence="15 16">CBS 809.83</strain>
    </source>
</reference>
<comment type="caution">
    <text evidence="12">Lacks conserved residue(s) required for the propagation of feature annotation.</text>
</comment>
<comment type="pathway">
    <text evidence="12">tRNA modification; 5-methoxycarbonylmethyl-2-thiouridine-tRNA biosynthesis.</text>
</comment>
<keyword evidence="7" id="KW-0833">Ubl conjugation pathway</keyword>
<keyword evidence="3 12" id="KW-0808">Transferase</keyword>
<gene>
    <name evidence="12" type="primary">UBA4</name>
    <name evidence="15" type="ORF">PhCBS80983_g02668</name>
</gene>
<dbReference type="EMBL" id="QEAQ01000028">
    <property type="protein sequence ID" value="TPX59171.1"/>
    <property type="molecule type" value="Genomic_DNA"/>
</dbReference>
<evidence type="ECO:0000256" key="10">
    <source>
        <dbReference type="ARBA" id="ARBA00023268"/>
    </source>
</evidence>
<feature type="active site" description="Cysteine persulfide intermediate; for sulfurtransferase activity" evidence="12">
    <location>
        <position position="408"/>
    </location>
</feature>
<dbReference type="PROSITE" id="PS50206">
    <property type="entry name" value="RHODANESE_3"/>
    <property type="match status" value="1"/>
</dbReference>
<feature type="binding site" evidence="12">
    <location>
        <begin position="119"/>
        <end position="123"/>
    </location>
    <ligand>
        <name>ATP</name>
        <dbReference type="ChEBI" id="CHEBI:30616"/>
    </ligand>
</feature>
<feature type="binding site" evidence="12">
    <location>
        <begin position="180"/>
        <end position="181"/>
    </location>
    <ligand>
        <name>ATP</name>
        <dbReference type="ChEBI" id="CHEBI:30616"/>
    </ligand>
</feature>
<feature type="binding site" evidence="12">
    <location>
        <position position="136"/>
    </location>
    <ligand>
        <name>ATP</name>
        <dbReference type="ChEBI" id="CHEBI:30616"/>
    </ligand>
</feature>
<feature type="binding site" evidence="12">
    <location>
        <position position="91"/>
    </location>
    <ligand>
        <name>ATP</name>
        <dbReference type="ChEBI" id="CHEBI:30616"/>
    </ligand>
</feature>
<evidence type="ECO:0000256" key="11">
    <source>
        <dbReference type="ARBA" id="ARBA00075323"/>
    </source>
</evidence>
<comment type="subcellular location">
    <subcellularLocation>
        <location evidence="1">Cytoplasm</location>
        <location evidence="1">Cytosol</location>
    </subcellularLocation>
</comment>
<proteinExistence type="inferred from homology"/>
<dbReference type="HAMAP" id="MF_03049">
    <property type="entry name" value="MOCS3_Uba4"/>
    <property type="match status" value="1"/>
</dbReference>
<evidence type="ECO:0000256" key="5">
    <source>
        <dbReference type="ARBA" id="ARBA00022723"/>
    </source>
</evidence>
<evidence type="ECO:0000256" key="6">
    <source>
        <dbReference type="ARBA" id="ARBA00022741"/>
    </source>
</evidence>
<dbReference type="GO" id="GO:0032447">
    <property type="term" value="P:protein urmylation"/>
    <property type="evidence" value="ECO:0007669"/>
    <property type="project" value="TreeGrafter"/>
</dbReference>
<dbReference type="UniPathway" id="UPA00988"/>
<dbReference type="InterPro" id="IPR036873">
    <property type="entry name" value="Rhodanese-like_dom_sf"/>
</dbReference>
<dbReference type="Pfam" id="PF00581">
    <property type="entry name" value="Rhodanese"/>
    <property type="match status" value="1"/>
</dbReference>
<evidence type="ECO:0000256" key="7">
    <source>
        <dbReference type="ARBA" id="ARBA00022786"/>
    </source>
</evidence>
<dbReference type="FunFam" id="3.40.50.720:FF:000033">
    <property type="entry name" value="Adenylyltransferase and sulfurtransferase MOCS3"/>
    <property type="match status" value="1"/>
</dbReference>
<dbReference type="GO" id="GO:0004792">
    <property type="term" value="F:thiosulfate-cyanide sulfurtransferase activity"/>
    <property type="evidence" value="ECO:0007669"/>
    <property type="project" value="TreeGrafter"/>
</dbReference>
<comment type="cofactor">
    <cofactor evidence="12">
        <name>Zn(2+)</name>
        <dbReference type="ChEBI" id="CHEBI:29105"/>
    </cofactor>
    <text evidence="12">Binds 1 zinc ion per subunit.</text>
</comment>
<dbReference type="GO" id="GO:0042292">
    <property type="term" value="F:URM1 activating enzyme activity"/>
    <property type="evidence" value="ECO:0007669"/>
    <property type="project" value="TreeGrafter"/>
</dbReference>
<dbReference type="FunFam" id="3.40.250.10:FF:000014">
    <property type="entry name" value="Adenylyltransferase and sulfurtransferase MOCS3"/>
    <property type="match status" value="1"/>
</dbReference>
<comment type="caution">
    <text evidence="15">The sequence shown here is derived from an EMBL/GenBank/DDBJ whole genome shotgun (WGS) entry which is preliminary data.</text>
</comment>
<evidence type="ECO:0000256" key="4">
    <source>
        <dbReference type="ARBA" id="ARBA00022694"/>
    </source>
</evidence>
<protein>
    <recommendedName>
        <fullName evidence="11">Needs CLA4 to survive protein 3</fullName>
    </recommendedName>
</protein>
<evidence type="ECO:0000256" key="13">
    <source>
        <dbReference type="SAM" id="Coils"/>
    </source>
</evidence>
<keyword evidence="16" id="KW-1185">Reference proteome</keyword>
<dbReference type="PANTHER" id="PTHR10953:SF102">
    <property type="entry name" value="ADENYLYLTRANSFERASE AND SULFURTRANSFERASE MOCS3"/>
    <property type="match status" value="1"/>
</dbReference>
<dbReference type="GO" id="GO:0002143">
    <property type="term" value="P:tRNA wobble position uridine thiolation"/>
    <property type="evidence" value="ECO:0007669"/>
    <property type="project" value="InterPro"/>
</dbReference>
<dbReference type="GO" id="GO:0070566">
    <property type="term" value="F:adenylyltransferase activity"/>
    <property type="evidence" value="ECO:0007669"/>
    <property type="project" value="InterPro"/>
</dbReference>
<dbReference type="InterPro" id="IPR045886">
    <property type="entry name" value="ThiF/MoeB/HesA"/>
</dbReference>
<name>A0A507E610_9FUNG</name>
<keyword evidence="8 12" id="KW-0862">Zinc</keyword>
<keyword evidence="6 12" id="KW-0547">Nucleotide-binding</keyword>
<feature type="binding site" evidence="12">
    <location>
        <position position="112"/>
    </location>
    <ligand>
        <name>ATP</name>
        <dbReference type="ChEBI" id="CHEBI:30616"/>
    </ligand>
</feature>
<evidence type="ECO:0000256" key="9">
    <source>
        <dbReference type="ARBA" id="ARBA00022840"/>
    </source>
</evidence>
<feature type="domain" description="Rhodanese" evidence="14">
    <location>
        <begin position="350"/>
        <end position="448"/>
    </location>
</feature>
<feature type="binding site" evidence="12">
    <location>
        <position position="224"/>
    </location>
    <ligand>
        <name>Zn(2+)</name>
        <dbReference type="ChEBI" id="CHEBI:29105"/>
    </ligand>
</feature>
<keyword evidence="2 12" id="KW-0963">Cytoplasm</keyword>